<dbReference type="InterPro" id="IPR006140">
    <property type="entry name" value="D-isomer_DH_NAD-bd"/>
</dbReference>
<dbReference type="GO" id="GO:0016491">
    <property type="term" value="F:oxidoreductase activity"/>
    <property type="evidence" value="ECO:0007669"/>
    <property type="project" value="UniProtKB-KW"/>
</dbReference>
<dbReference type="Proteomes" id="UP000822993">
    <property type="component" value="Unassembled WGS sequence"/>
</dbReference>
<organism evidence="4 5">
    <name type="scientific">Oerskovia douganii</name>
    <dbReference type="NCBI Taxonomy" id="2762210"/>
    <lineage>
        <taxon>Bacteria</taxon>
        <taxon>Bacillati</taxon>
        <taxon>Actinomycetota</taxon>
        <taxon>Actinomycetes</taxon>
        <taxon>Micrococcales</taxon>
        <taxon>Cellulomonadaceae</taxon>
        <taxon>Oerskovia</taxon>
    </lineage>
</organism>
<evidence type="ECO:0000313" key="4">
    <source>
        <dbReference type="EMBL" id="MBE7701978.1"/>
    </source>
</evidence>
<protein>
    <submittedName>
        <fullName evidence="4">Phosphoglycerate dehydrogenase</fullName>
    </submittedName>
</protein>
<keyword evidence="2" id="KW-0520">NAD</keyword>
<comment type="caution">
    <text evidence="4">The sequence shown here is derived from an EMBL/GenBank/DDBJ whole genome shotgun (WGS) entry which is preliminary data.</text>
</comment>
<dbReference type="Pfam" id="PF02826">
    <property type="entry name" value="2-Hacid_dh_C"/>
    <property type="match status" value="1"/>
</dbReference>
<dbReference type="AlphaFoldDB" id="A0A9D5YZP7"/>
<dbReference type="EMBL" id="JACSPN010000029">
    <property type="protein sequence ID" value="MBE7701978.1"/>
    <property type="molecule type" value="Genomic_DNA"/>
</dbReference>
<proteinExistence type="predicted"/>
<dbReference type="PANTHER" id="PTHR43333:SF1">
    <property type="entry name" value="D-ISOMER SPECIFIC 2-HYDROXYACID DEHYDROGENASE NAD-BINDING DOMAIN-CONTAINING PROTEIN"/>
    <property type="match status" value="1"/>
</dbReference>
<sequence>MKILVPDTLPLALAPSGADPSGTGTAGPVVSREDVLVGYDAAAPLPVEHRDADVLVAWANSPEILADAAAHLPRLRWVQTLAAGPDAILAAGFAPEVVVTNGRSLHDGPVAEHALALTLTAVRRLDRTAAAQREHRWDSALGREQADPATSGRFTLHGAHVTIWGFGSIAAALAPLYRALGAHVTGVASAAGERAGFPVVTDEDLPRVLATTDVLVSLLPAVPTTRHAFDAARIAQLPDHAWFVNVGRGATVDEETLVEALREGRLGGAALDVTETEPLPADSPLWDAPNTIITPHVAGGRPRGASALVLENLENLRAGRPLRNVVPR</sequence>
<name>A0A9D5YZP7_9CELL</name>
<evidence type="ECO:0000259" key="3">
    <source>
        <dbReference type="Pfam" id="PF02826"/>
    </source>
</evidence>
<feature type="domain" description="D-isomer specific 2-hydroxyacid dehydrogenase NAD-binding" evidence="3">
    <location>
        <begin position="115"/>
        <end position="298"/>
    </location>
</feature>
<evidence type="ECO:0000313" key="5">
    <source>
        <dbReference type="Proteomes" id="UP000822993"/>
    </source>
</evidence>
<reference evidence="4 5" key="1">
    <citation type="submission" date="2020-08" db="EMBL/GenBank/DDBJ databases">
        <title>A Genomic Blueprint of the Chicken Gut Microbiome.</title>
        <authorList>
            <person name="Gilroy R."/>
            <person name="Ravi A."/>
            <person name="Getino M."/>
            <person name="Pursley I."/>
            <person name="Horton D.L."/>
            <person name="Alikhan N.-F."/>
            <person name="Baker D."/>
            <person name="Gharbi K."/>
            <person name="Hall N."/>
            <person name="Watson M."/>
            <person name="Adriaenssens E.M."/>
            <person name="Foster-Nyarko E."/>
            <person name="Jarju S."/>
            <person name="Secka A."/>
            <person name="Antonio M."/>
            <person name="Oren A."/>
            <person name="Chaudhuri R."/>
            <person name="La Ragione R.M."/>
            <person name="Hildebrand F."/>
            <person name="Pallen M.J."/>
        </authorList>
    </citation>
    <scope>NUCLEOTIDE SEQUENCE [LARGE SCALE GENOMIC DNA]</scope>
    <source>
        <strain evidence="4 5">Sa1BUA8</strain>
    </source>
</reference>
<dbReference type="GO" id="GO:0051287">
    <property type="term" value="F:NAD binding"/>
    <property type="evidence" value="ECO:0007669"/>
    <property type="project" value="InterPro"/>
</dbReference>
<dbReference type="PANTHER" id="PTHR43333">
    <property type="entry name" value="2-HACID_DH_C DOMAIN-CONTAINING PROTEIN"/>
    <property type="match status" value="1"/>
</dbReference>
<dbReference type="RefSeq" id="WP_193721190.1">
    <property type="nucleotide sequence ID" value="NZ_JACSPN010000029.1"/>
</dbReference>
<keyword evidence="1" id="KW-0560">Oxidoreductase</keyword>
<dbReference type="Gene3D" id="3.40.50.720">
    <property type="entry name" value="NAD(P)-binding Rossmann-like Domain"/>
    <property type="match status" value="2"/>
</dbReference>
<evidence type="ECO:0000256" key="1">
    <source>
        <dbReference type="ARBA" id="ARBA00023002"/>
    </source>
</evidence>
<keyword evidence="5" id="KW-1185">Reference proteome</keyword>
<accession>A0A9D5YZP7</accession>
<dbReference type="InterPro" id="IPR036291">
    <property type="entry name" value="NAD(P)-bd_dom_sf"/>
</dbReference>
<evidence type="ECO:0000256" key="2">
    <source>
        <dbReference type="ARBA" id="ARBA00023027"/>
    </source>
</evidence>
<dbReference type="SUPFAM" id="SSF51735">
    <property type="entry name" value="NAD(P)-binding Rossmann-fold domains"/>
    <property type="match status" value="1"/>
</dbReference>
<dbReference type="CDD" id="cd12160">
    <property type="entry name" value="2-Hacid_dh_3"/>
    <property type="match status" value="1"/>
</dbReference>
<gene>
    <name evidence="4" type="ORF">H9623_16930</name>
</gene>
<dbReference type="SUPFAM" id="SSF52283">
    <property type="entry name" value="Formate/glycerate dehydrogenase catalytic domain-like"/>
    <property type="match status" value="1"/>
</dbReference>